<protein>
    <submittedName>
        <fullName evidence="1">Uncharacterized protein</fullName>
    </submittedName>
</protein>
<reference evidence="1 2" key="1">
    <citation type="submission" date="2018-02" db="EMBL/GenBank/DDBJ databases">
        <title>Bacteriophage NCPPB3778 and a type I-E CRISPR drive the evolution of the US Biological Select Agent, Rathayibacter toxicus.</title>
        <authorList>
            <person name="Davis E.W.II."/>
            <person name="Tabima J.F."/>
            <person name="Weisberg A.J."/>
            <person name="Lopes L.D."/>
            <person name="Wiseman M.S."/>
            <person name="Wiseman M.S."/>
            <person name="Pupko T."/>
            <person name="Belcher M.S."/>
            <person name="Sechler A.J."/>
            <person name="Tancos M.A."/>
            <person name="Schroeder B.K."/>
            <person name="Murray T.D."/>
            <person name="Luster D.G."/>
            <person name="Schneider W.L."/>
            <person name="Rogers E."/>
            <person name="Andreote F.D."/>
            <person name="Grunwald N.J."/>
            <person name="Putnam M.L."/>
            <person name="Chang J.H."/>
        </authorList>
    </citation>
    <scope>NUCLEOTIDE SEQUENCE [LARGE SCALE GENOMIC DNA]</scope>
    <source>
        <strain evidence="1 2">AY1I9</strain>
    </source>
</reference>
<evidence type="ECO:0000313" key="2">
    <source>
        <dbReference type="Proteomes" id="UP000237881"/>
    </source>
</evidence>
<sequence length="299" mass="32550">MIEISSTEPLDNADRTLIADPYTAALRGTLAAIPYNSATAFHAHAGETATPPGMGAACILQTHDVARRAEAAGAPPATFLQDERHVAAVFHDDDGIVVLDPYILHVEPIRFSAASISAGFATTAVDAVPVRRDRNGELRPARLSATFKRSPGGYVIRLSYSKFSPTKDQYVLSRHFSLRSDSIFGLSAFTKDMSALLTDPEQTSVSIRAVLPEQGRTAEAILPLHGFAERDFTESDVWLRDAQGRMSSNHRGSEVWRDLEEATGETPENITAYLLTAAMIYGQIADRTRDVAEYSVVNE</sequence>
<dbReference type="RefSeq" id="WP_104248639.1">
    <property type="nucleotide sequence ID" value="NZ_PSUF01000004.1"/>
</dbReference>
<proteinExistence type="predicted"/>
<comment type="caution">
    <text evidence="1">The sequence shown here is derived from an EMBL/GenBank/DDBJ whole genome shotgun (WGS) entry which is preliminary data.</text>
</comment>
<dbReference type="AlphaFoldDB" id="A0ABD6W8B2"/>
<dbReference type="EMBL" id="PSUL01000022">
    <property type="protein sequence ID" value="PPF13016.1"/>
    <property type="molecule type" value="Genomic_DNA"/>
</dbReference>
<dbReference type="Proteomes" id="UP000237881">
    <property type="component" value="Unassembled WGS sequence"/>
</dbReference>
<organism evidence="1 2">
    <name type="scientific">Rathayibacter rathayi</name>
    <name type="common">Corynebacterium rathayi</name>
    <dbReference type="NCBI Taxonomy" id="33887"/>
    <lineage>
        <taxon>Bacteria</taxon>
        <taxon>Bacillati</taxon>
        <taxon>Actinomycetota</taxon>
        <taxon>Actinomycetes</taxon>
        <taxon>Micrococcales</taxon>
        <taxon>Microbacteriaceae</taxon>
        <taxon>Rathayibacter</taxon>
    </lineage>
</organism>
<accession>A0ABD6W8B2</accession>
<gene>
    <name evidence="1" type="ORF">C5C04_09905</name>
</gene>
<name>A0ABD6W8B2_RATRA</name>
<evidence type="ECO:0000313" key="1">
    <source>
        <dbReference type="EMBL" id="PPF13016.1"/>
    </source>
</evidence>